<dbReference type="SMART" id="SM00198">
    <property type="entry name" value="SCP"/>
    <property type="match status" value="1"/>
</dbReference>
<organism evidence="2 3">
    <name type="scientific">Calicophoron daubneyi</name>
    <name type="common">Rumen fluke</name>
    <name type="synonym">Paramphistomum daubneyi</name>
    <dbReference type="NCBI Taxonomy" id="300641"/>
    <lineage>
        <taxon>Eukaryota</taxon>
        <taxon>Metazoa</taxon>
        <taxon>Spiralia</taxon>
        <taxon>Lophotrochozoa</taxon>
        <taxon>Platyhelminthes</taxon>
        <taxon>Trematoda</taxon>
        <taxon>Digenea</taxon>
        <taxon>Plagiorchiida</taxon>
        <taxon>Pronocephalata</taxon>
        <taxon>Paramphistomoidea</taxon>
        <taxon>Paramphistomidae</taxon>
        <taxon>Calicophoron</taxon>
    </lineage>
</organism>
<dbReference type="PROSITE" id="PS01009">
    <property type="entry name" value="CRISP_1"/>
    <property type="match status" value="1"/>
</dbReference>
<dbReference type="Proteomes" id="UP001497525">
    <property type="component" value="Unassembled WGS sequence"/>
</dbReference>
<gene>
    <name evidence="2" type="ORF">CDAUBV1_LOCUS8362</name>
</gene>
<dbReference type="InterPro" id="IPR001283">
    <property type="entry name" value="CRISP-related"/>
</dbReference>
<proteinExistence type="predicted"/>
<dbReference type="InterPro" id="IPR018244">
    <property type="entry name" value="Allrgn_V5/Tpx1_CS"/>
</dbReference>
<dbReference type="InterPro" id="IPR035940">
    <property type="entry name" value="CAP_sf"/>
</dbReference>
<evidence type="ECO:0000313" key="3">
    <source>
        <dbReference type="Proteomes" id="UP001497525"/>
    </source>
</evidence>
<dbReference type="EMBL" id="CAXLJL010000212">
    <property type="protein sequence ID" value="CAL5134579.1"/>
    <property type="molecule type" value="Genomic_DNA"/>
</dbReference>
<dbReference type="PANTHER" id="PTHR10334">
    <property type="entry name" value="CYSTEINE-RICH SECRETORY PROTEIN-RELATED"/>
    <property type="match status" value="1"/>
</dbReference>
<comment type="caution">
    <text evidence="2">The sequence shown here is derived from an EMBL/GenBank/DDBJ whole genome shotgun (WGS) entry which is preliminary data.</text>
</comment>
<dbReference type="CDD" id="cd05382">
    <property type="entry name" value="CAP_GAPR1-like"/>
    <property type="match status" value="1"/>
</dbReference>
<evidence type="ECO:0000313" key="2">
    <source>
        <dbReference type="EMBL" id="CAL5134579.1"/>
    </source>
</evidence>
<dbReference type="InterPro" id="IPR014044">
    <property type="entry name" value="CAP_dom"/>
</dbReference>
<dbReference type="Gene3D" id="3.40.33.10">
    <property type="entry name" value="CAP"/>
    <property type="match status" value="1"/>
</dbReference>
<name>A0AAV2TER9_CALDB</name>
<dbReference type="FunFam" id="3.40.33.10:FF:000002">
    <property type="entry name" value="Golgi-associated plant pathogenesis-related protein 1"/>
    <property type="match status" value="1"/>
</dbReference>
<dbReference type="AlphaFoldDB" id="A0AAV2TER9"/>
<accession>A0AAV2TER9</accession>
<protein>
    <recommendedName>
        <fullName evidence="1">SCP domain-containing protein</fullName>
    </recommendedName>
</protein>
<sequence>MPEDDVNKDALEAHNRFRAAHGCPRLVYNSGLARSAQNWANEIAKSGNMRHSNDKSHGENLAYRWSSAQVALSGAEAAQMWYDEIKFHDFNGQFQPKSGHFTQLIWKDSKSAGFGRAMSADGHSVYVVGHYSPPGNVMGKFADNVPRAIKEVKPATTVHPAREIKPKEKKTKDKKCTIL</sequence>
<evidence type="ECO:0000259" key="1">
    <source>
        <dbReference type="SMART" id="SM00198"/>
    </source>
</evidence>
<reference evidence="2" key="1">
    <citation type="submission" date="2024-06" db="EMBL/GenBank/DDBJ databases">
        <authorList>
            <person name="Liu X."/>
            <person name="Lenzi L."/>
            <person name="Haldenby T S."/>
            <person name="Uol C."/>
        </authorList>
    </citation>
    <scope>NUCLEOTIDE SEQUENCE</scope>
</reference>
<dbReference type="PRINTS" id="PR00837">
    <property type="entry name" value="V5TPXLIKE"/>
</dbReference>
<dbReference type="InterPro" id="IPR034113">
    <property type="entry name" value="SCP_GAPR1-like"/>
</dbReference>
<dbReference type="Pfam" id="PF00188">
    <property type="entry name" value="CAP"/>
    <property type="match status" value="1"/>
</dbReference>
<dbReference type="SUPFAM" id="SSF55797">
    <property type="entry name" value="PR-1-like"/>
    <property type="match status" value="1"/>
</dbReference>
<dbReference type="GO" id="GO:0005576">
    <property type="term" value="C:extracellular region"/>
    <property type="evidence" value="ECO:0007669"/>
    <property type="project" value="InterPro"/>
</dbReference>
<feature type="domain" description="SCP" evidence="1">
    <location>
        <begin position="5"/>
        <end position="139"/>
    </location>
</feature>